<keyword evidence="9" id="KW-0325">Glycoprotein</keyword>
<dbReference type="PANTHER" id="PTHR11848:SF139">
    <property type="entry name" value="BONE MORPHOGENETIC PROTEIN 5"/>
    <property type="match status" value="1"/>
</dbReference>
<dbReference type="GO" id="GO:0005615">
    <property type="term" value="C:extracellular space"/>
    <property type="evidence" value="ECO:0007669"/>
    <property type="project" value="UniProtKB-KW"/>
</dbReference>
<dbReference type="InterPro" id="IPR017948">
    <property type="entry name" value="TGFb_CS"/>
</dbReference>
<evidence type="ECO:0000256" key="1">
    <source>
        <dbReference type="ARBA" id="ARBA00004613"/>
    </source>
</evidence>
<evidence type="ECO:0000256" key="8">
    <source>
        <dbReference type="ARBA" id="ARBA00023157"/>
    </source>
</evidence>
<evidence type="ECO:0000256" key="11">
    <source>
        <dbReference type="RuleBase" id="RU000354"/>
    </source>
</evidence>
<dbReference type="EMBL" id="VOFY01000017">
    <property type="protein sequence ID" value="KAA8583883.1"/>
    <property type="molecule type" value="Genomic_DNA"/>
</dbReference>
<proteinExistence type="inferred from homology"/>
<dbReference type="GO" id="GO:0001503">
    <property type="term" value="P:ossification"/>
    <property type="evidence" value="ECO:0007669"/>
    <property type="project" value="UniProtKB-KW"/>
</dbReference>
<feature type="domain" description="TGF-beta family profile" evidence="14">
    <location>
        <begin position="296"/>
        <end position="416"/>
    </location>
</feature>
<gene>
    <name evidence="15" type="ORF">FQN60_015091</name>
</gene>
<dbReference type="InterPro" id="IPR001839">
    <property type="entry name" value="TGF-b_C"/>
</dbReference>
<keyword evidence="8" id="KW-1015">Disulfide bond</keyword>
<dbReference type="PROSITE" id="PS00250">
    <property type="entry name" value="TGF_BETA_1"/>
    <property type="match status" value="1"/>
</dbReference>
<keyword evidence="7 11" id="KW-0339">Growth factor</keyword>
<keyword evidence="4" id="KW-0964">Secreted</keyword>
<dbReference type="SUPFAM" id="SSF57501">
    <property type="entry name" value="Cystine-knot cytokines"/>
    <property type="match status" value="1"/>
</dbReference>
<evidence type="ECO:0000256" key="5">
    <source>
        <dbReference type="ARBA" id="ARBA00022729"/>
    </source>
</evidence>
<evidence type="ECO:0000256" key="12">
    <source>
        <dbReference type="SAM" id="MobiDB-lite"/>
    </source>
</evidence>
<keyword evidence="16" id="KW-1185">Reference proteome</keyword>
<comment type="caution">
    <text evidence="15">The sequence shown here is derived from an EMBL/GenBank/DDBJ whole genome shotgun (WGS) entry which is preliminary data.</text>
</comment>
<name>A0A5J5CSU6_9PERO</name>
<dbReference type="InterPro" id="IPR001111">
    <property type="entry name" value="TGF-b_propeptide"/>
</dbReference>
<dbReference type="AlphaFoldDB" id="A0A5J5CSU6"/>
<evidence type="ECO:0000313" key="15">
    <source>
        <dbReference type="EMBL" id="KAA8583883.1"/>
    </source>
</evidence>
<evidence type="ECO:0000256" key="2">
    <source>
        <dbReference type="ARBA" id="ARBA00006656"/>
    </source>
</evidence>
<dbReference type="FunFam" id="2.10.90.10:FF:000003">
    <property type="entry name" value="Bone morphogenetic protein 5"/>
    <property type="match status" value="1"/>
</dbReference>
<keyword evidence="10" id="KW-0891">Chondrogenesis</keyword>
<dbReference type="InterPro" id="IPR015615">
    <property type="entry name" value="TGF-beta-rel"/>
</dbReference>
<evidence type="ECO:0000256" key="7">
    <source>
        <dbReference type="ARBA" id="ARBA00023030"/>
    </source>
</evidence>
<keyword evidence="6" id="KW-0892">Osteogenesis</keyword>
<evidence type="ECO:0000256" key="4">
    <source>
        <dbReference type="ARBA" id="ARBA00022525"/>
    </source>
</evidence>
<dbReference type="GO" id="GO:0008083">
    <property type="term" value="F:growth factor activity"/>
    <property type="evidence" value="ECO:0007669"/>
    <property type="project" value="UniProtKB-KW"/>
</dbReference>
<feature type="region of interest" description="Disordered" evidence="12">
    <location>
        <begin position="279"/>
        <end position="311"/>
    </location>
</feature>
<dbReference type="SMART" id="SM00204">
    <property type="entry name" value="TGFB"/>
    <property type="match status" value="1"/>
</dbReference>
<evidence type="ECO:0000256" key="3">
    <source>
        <dbReference type="ARBA" id="ARBA00022514"/>
    </source>
</evidence>
<dbReference type="PROSITE" id="PS51362">
    <property type="entry name" value="TGF_BETA_2"/>
    <property type="match status" value="1"/>
</dbReference>
<accession>A0A5J5CSU6</accession>
<dbReference type="Proteomes" id="UP000327493">
    <property type="component" value="Chromosome 17"/>
</dbReference>
<feature type="chain" id="PRO_5023877426" description="TGF-beta family profile domain-containing protein" evidence="13">
    <location>
        <begin position="31"/>
        <end position="416"/>
    </location>
</feature>
<dbReference type="Pfam" id="PF00688">
    <property type="entry name" value="TGFb_propeptide"/>
    <property type="match status" value="1"/>
</dbReference>
<dbReference type="Gene3D" id="2.10.90.10">
    <property type="entry name" value="Cystine-knot cytokines"/>
    <property type="match status" value="1"/>
</dbReference>
<sequence>MTALTPLSRAILGLAWSCLSFLSCAHCGLSDNHVHSSFIYRRLRNHERREIQREILSILGLPHRPRPFSPGKQASSAPLFMLDLYNAMAVEEEEEGVQPGTVKSFSAKAQGHSRKGYYSPQHVAGYSRVAQPYRAAPLLGHSPALTTAHDTNFLNDADMVMSFVNLVEKDKDFSHQRRHYKEFRFDLTQIPDGEAVTAAEFRIYKDRSHARYDNVTLTRCRDVLARLQKGPGIRWGLASRSVNTKSAGIIGRNGPQSKQPFLVAFFKASGVLLRSVRAAGGKKKNHNRNKSSNQQEASRAPKTGDYNTSEQKQACKKHELYVSFRDLGWQDWIIAPEGYAAFYCDGECSFPLNAHMNATNHAIVQTLVHLMFPDNVPKPCCAPTKLNAISVLYFDDSSNVILKKYRNMVVRSCGCH</sequence>
<dbReference type="InterPro" id="IPR029034">
    <property type="entry name" value="Cystine-knot_cytokine"/>
</dbReference>
<evidence type="ECO:0000259" key="14">
    <source>
        <dbReference type="PROSITE" id="PS51362"/>
    </source>
</evidence>
<dbReference type="GO" id="GO:0051216">
    <property type="term" value="P:cartilage development"/>
    <property type="evidence" value="ECO:0007669"/>
    <property type="project" value="UniProtKB-KW"/>
</dbReference>
<dbReference type="Pfam" id="PF00019">
    <property type="entry name" value="TGF_beta"/>
    <property type="match status" value="1"/>
</dbReference>
<reference evidence="15 16" key="1">
    <citation type="submission" date="2019-08" db="EMBL/GenBank/DDBJ databases">
        <title>A chromosome-level genome assembly, high-density linkage maps, and genome scans reveal the genomic architecture of hybrid incompatibilities underlying speciation via character displacement in darters (Percidae: Etheostominae).</title>
        <authorList>
            <person name="Moran R.L."/>
            <person name="Catchen J.M."/>
            <person name="Fuller R.C."/>
        </authorList>
    </citation>
    <scope>NUCLEOTIDE SEQUENCE [LARGE SCALE GENOMIC DNA]</scope>
    <source>
        <strain evidence="15">EspeVRDwgs_2016</strain>
        <tissue evidence="15">Muscle</tissue>
    </source>
</reference>
<protein>
    <recommendedName>
        <fullName evidence="14">TGF-beta family profile domain-containing protein</fullName>
    </recommendedName>
</protein>
<dbReference type="GO" id="GO:0005125">
    <property type="term" value="F:cytokine activity"/>
    <property type="evidence" value="ECO:0007669"/>
    <property type="project" value="UniProtKB-KW"/>
</dbReference>
<keyword evidence="3" id="KW-0202">Cytokine</keyword>
<dbReference type="PANTHER" id="PTHR11848">
    <property type="entry name" value="TGF-BETA FAMILY"/>
    <property type="match status" value="1"/>
</dbReference>
<organism evidence="15 16">
    <name type="scientific">Etheostoma spectabile</name>
    <name type="common">orangethroat darter</name>
    <dbReference type="NCBI Taxonomy" id="54343"/>
    <lineage>
        <taxon>Eukaryota</taxon>
        <taxon>Metazoa</taxon>
        <taxon>Chordata</taxon>
        <taxon>Craniata</taxon>
        <taxon>Vertebrata</taxon>
        <taxon>Euteleostomi</taxon>
        <taxon>Actinopterygii</taxon>
        <taxon>Neopterygii</taxon>
        <taxon>Teleostei</taxon>
        <taxon>Neoteleostei</taxon>
        <taxon>Acanthomorphata</taxon>
        <taxon>Eupercaria</taxon>
        <taxon>Perciformes</taxon>
        <taxon>Percoidei</taxon>
        <taxon>Percidae</taxon>
        <taxon>Etheostomatinae</taxon>
        <taxon>Etheostoma</taxon>
    </lineage>
</organism>
<evidence type="ECO:0000256" key="9">
    <source>
        <dbReference type="ARBA" id="ARBA00023180"/>
    </source>
</evidence>
<comment type="similarity">
    <text evidence="2 11">Belongs to the TGF-beta family.</text>
</comment>
<dbReference type="Gene3D" id="2.60.120.970">
    <property type="match status" value="1"/>
</dbReference>
<keyword evidence="5 13" id="KW-0732">Signal</keyword>
<evidence type="ECO:0000313" key="16">
    <source>
        <dbReference type="Proteomes" id="UP000327493"/>
    </source>
</evidence>
<comment type="subcellular location">
    <subcellularLocation>
        <location evidence="1">Secreted</location>
    </subcellularLocation>
</comment>
<feature type="signal peptide" evidence="13">
    <location>
        <begin position="1"/>
        <end position="30"/>
    </location>
</feature>
<evidence type="ECO:0000256" key="13">
    <source>
        <dbReference type="SAM" id="SignalP"/>
    </source>
</evidence>
<evidence type="ECO:0000256" key="10">
    <source>
        <dbReference type="ARBA" id="ARBA00023188"/>
    </source>
</evidence>
<dbReference type="CDD" id="cd19395">
    <property type="entry name" value="TGF_beta_BMP5"/>
    <property type="match status" value="1"/>
</dbReference>
<feature type="compositionally biased region" description="Basic residues" evidence="12">
    <location>
        <begin position="280"/>
        <end position="289"/>
    </location>
</feature>
<evidence type="ECO:0000256" key="6">
    <source>
        <dbReference type="ARBA" id="ARBA00022855"/>
    </source>
</evidence>